<sequence length="129" mass="14458">MSKKVVLDASAVLAVFNKEKGRELILEYMEGSIISSVNSSEVYKSCFYDSDLREEEVNEMMEEIRVKVISFDDIHARIAAQLYATTKSCGLSLGDRACIALGMIKKIPVLTCDTIWQQCNLDVQIITAR</sequence>
<organism evidence="2 3">
    <name type="scientific">Candidatus Sneabacter namystus</name>
    <dbReference type="NCBI Taxonomy" id="2601646"/>
    <lineage>
        <taxon>Bacteria</taxon>
        <taxon>Pseudomonadati</taxon>
        <taxon>Pseudomonadota</taxon>
        <taxon>Alphaproteobacteria</taxon>
        <taxon>Rickettsiales</taxon>
        <taxon>Rickettsiaceae</taxon>
        <taxon>Rickettsieae</taxon>
        <taxon>Candidatus Sneabacter</taxon>
    </lineage>
</organism>
<feature type="domain" description="PIN" evidence="1">
    <location>
        <begin position="5"/>
        <end position="117"/>
    </location>
</feature>
<dbReference type="OrthoDB" id="286092at2"/>
<dbReference type="KEGG" id="snay:FZC37_00085"/>
<dbReference type="Gene3D" id="3.40.50.1010">
    <property type="entry name" value="5'-nuclease"/>
    <property type="match status" value="1"/>
</dbReference>
<dbReference type="InterPro" id="IPR029060">
    <property type="entry name" value="PIN-like_dom_sf"/>
</dbReference>
<reference evidence="2 3" key="1">
    <citation type="submission" date="2019-08" db="EMBL/GenBank/DDBJ databases">
        <title>Highly reduced genomes of protist endosymbionts show evolutionary convergence.</title>
        <authorList>
            <person name="George E."/>
            <person name="Husnik F."/>
            <person name="Tashyreva D."/>
            <person name="Prokopchuk G."/>
            <person name="Horak A."/>
            <person name="Kwong W.K."/>
            <person name="Lukes J."/>
            <person name="Keeling P.J."/>
        </authorList>
    </citation>
    <scope>NUCLEOTIDE SEQUENCE [LARGE SCALE GENOMIC DNA]</scope>
    <source>
        <strain evidence="2">1621</strain>
    </source>
</reference>
<evidence type="ECO:0000259" key="1">
    <source>
        <dbReference type="Pfam" id="PF01850"/>
    </source>
</evidence>
<dbReference type="Pfam" id="PF01850">
    <property type="entry name" value="PIN"/>
    <property type="match status" value="1"/>
</dbReference>
<gene>
    <name evidence="2" type="ORF">FZC37_00085</name>
</gene>
<name>A0A5C0UGY6_9RICK</name>
<proteinExistence type="predicted"/>
<dbReference type="SUPFAM" id="SSF88723">
    <property type="entry name" value="PIN domain-like"/>
    <property type="match status" value="1"/>
</dbReference>
<dbReference type="RefSeq" id="WP_148951709.1">
    <property type="nucleotide sequence ID" value="NZ_CP043312.1"/>
</dbReference>
<dbReference type="EMBL" id="CP043312">
    <property type="protein sequence ID" value="QEK39348.1"/>
    <property type="molecule type" value="Genomic_DNA"/>
</dbReference>
<keyword evidence="3" id="KW-1185">Reference proteome</keyword>
<accession>A0A5C0UGY6</accession>
<evidence type="ECO:0000313" key="3">
    <source>
        <dbReference type="Proteomes" id="UP000323844"/>
    </source>
</evidence>
<dbReference type="CDD" id="cd18682">
    <property type="entry name" value="PIN_VapC-like"/>
    <property type="match status" value="1"/>
</dbReference>
<evidence type="ECO:0000313" key="2">
    <source>
        <dbReference type="EMBL" id="QEK39348.1"/>
    </source>
</evidence>
<dbReference type="AlphaFoldDB" id="A0A5C0UGY6"/>
<dbReference type="Proteomes" id="UP000323844">
    <property type="component" value="Chromosome"/>
</dbReference>
<dbReference type="InterPro" id="IPR002716">
    <property type="entry name" value="PIN_dom"/>
</dbReference>
<protein>
    <submittedName>
        <fullName evidence="2">Type II toxin-antitoxin system VapC family toxin</fullName>
    </submittedName>
</protein>